<evidence type="ECO:0000256" key="10">
    <source>
        <dbReference type="ARBA" id="ARBA00022801"/>
    </source>
</evidence>
<dbReference type="EMBL" id="CP110820">
    <property type="protein sequence ID" value="WPX95916.1"/>
    <property type="molecule type" value="Genomic_DNA"/>
</dbReference>
<sequence>MADLREIVLDTETTGLDYRQGDRIIEIGCIELINKIKTDNFFHTYINPQRRVNNAAFNVHGISNEFLKDKPLFSDVAKDFAAFIKDSTLVIHNAKFDIGFINHEFSLVGMPKISISGVVDTLLIARKKYPGASANLDALCKKFNISLDKRDKHGALIDSELLAMVYVELVSGTQAKFNFQNQNVSRKNRQNLNFPNRSFISSETEKAAHQELIKNIKTPLWGRY</sequence>
<dbReference type="EC" id="2.7.7.7" evidence="3 18"/>
<evidence type="ECO:0000256" key="12">
    <source>
        <dbReference type="ARBA" id="ARBA00022842"/>
    </source>
</evidence>
<keyword evidence="6 18" id="KW-0548">Nucleotidyltransferase</keyword>
<evidence type="ECO:0000256" key="18">
    <source>
        <dbReference type="RuleBase" id="RU364087"/>
    </source>
</evidence>
<keyword evidence="10 18" id="KW-0378">Hydrolase</keyword>
<keyword evidence="5 18" id="KW-0808">Transferase</keyword>
<dbReference type="Pfam" id="PF00929">
    <property type="entry name" value="RNase_T"/>
    <property type="match status" value="1"/>
</dbReference>
<feature type="domain" description="Exonuclease" evidence="19">
    <location>
        <begin position="5"/>
        <end position="175"/>
    </location>
</feature>
<evidence type="ECO:0000256" key="5">
    <source>
        <dbReference type="ARBA" id="ARBA00022679"/>
    </source>
</evidence>
<evidence type="ECO:0000256" key="11">
    <source>
        <dbReference type="ARBA" id="ARBA00022839"/>
    </source>
</evidence>
<dbReference type="InterPro" id="IPR013520">
    <property type="entry name" value="Ribonucl_H"/>
</dbReference>
<evidence type="ECO:0000256" key="4">
    <source>
        <dbReference type="ARBA" id="ARBA00020352"/>
    </source>
</evidence>
<evidence type="ECO:0000259" key="19">
    <source>
        <dbReference type="SMART" id="SM00479"/>
    </source>
</evidence>
<dbReference type="SMART" id="SM00479">
    <property type="entry name" value="EXOIII"/>
    <property type="match status" value="1"/>
</dbReference>
<evidence type="ECO:0000256" key="14">
    <source>
        <dbReference type="ARBA" id="ARBA00023211"/>
    </source>
</evidence>
<proteinExistence type="predicted"/>
<dbReference type="InterPro" id="IPR006054">
    <property type="entry name" value="DnaQ"/>
</dbReference>
<evidence type="ECO:0000256" key="17">
    <source>
        <dbReference type="ARBA" id="ARBA00049244"/>
    </source>
</evidence>
<evidence type="ECO:0000256" key="16">
    <source>
        <dbReference type="ARBA" id="ARBA00026073"/>
    </source>
</evidence>
<evidence type="ECO:0000256" key="15">
    <source>
        <dbReference type="ARBA" id="ARBA00025483"/>
    </source>
</evidence>
<dbReference type="Proteomes" id="UP001327219">
    <property type="component" value="Chromosome"/>
</dbReference>
<keyword evidence="7 18" id="KW-0235">DNA replication</keyword>
<dbReference type="Gene3D" id="3.30.420.10">
    <property type="entry name" value="Ribonuclease H-like superfamily/Ribonuclease H"/>
    <property type="match status" value="1"/>
</dbReference>
<keyword evidence="12 18" id="KW-0460">Magnesium</keyword>
<dbReference type="SUPFAM" id="SSF53098">
    <property type="entry name" value="Ribonuclease H-like"/>
    <property type="match status" value="1"/>
</dbReference>
<keyword evidence="11 18" id="KW-0269">Exonuclease</keyword>
<evidence type="ECO:0000256" key="2">
    <source>
        <dbReference type="ARBA" id="ARBA00001946"/>
    </source>
</evidence>
<evidence type="ECO:0000256" key="8">
    <source>
        <dbReference type="ARBA" id="ARBA00022722"/>
    </source>
</evidence>
<evidence type="ECO:0000256" key="7">
    <source>
        <dbReference type="ARBA" id="ARBA00022705"/>
    </source>
</evidence>
<keyword evidence="9 18" id="KW-0479">Metal-binding</keyword>
<gene>
    <name evidence="18" type="primary">dnaQ</name>
    <name evidence="20" type="ORF">Bandiella_00016</name>
</gene>
<dbReference type="NCBIfam" id="NF004316">
    <property type="entry name" value="PRK05711.1"/>
    <property type="match status" value="1"/>
</dbReference>
<name>A0ABZ0UIJ6_9RICK</name>
<comment type="subunit">
    <text evidence="16 18">DNA polymerase III contains a core (composed of alpha, epsilon and theta chains) that associates with a tau subunit. This core dimerizes to form the POLIII' complex. PolIII' associates with the gamma complex (composed of gamma, delta, delta', psi and chi chains) and with the beta chain to form the complete DNA polymerase III complex.</text>
</comment>
<dbReference type="InterPro" id="IPR012337">
    <property type="entry name" value="RNaseH-like_sf"/>
</dbReference>
<dbReference type="InterPro" id="IPR006309">
    <property type="entry name" value="DnaQ_proteo"/>
</dbReference>
<evidence type="ECO:0000256" key="3">
    <source>
        <dbReference type="ARBA" id="ARBA00012417"/>
    </source>
</evidence>
<comment type="cofactor">
    <cofactor evidence="2 18">
        <name>Mg(2+)</name>
        <dbReference type="ChEBI" id="CHEBI:18420"/>
    </cofactor>
</comment>
<evidence type="ECO:0000313" key="20">
    <source>
        <dbReference type="EMBL" id="WPX95916.1"/>
    </source>
</evidence>
<evidence type="ECO:0000313" key="21">
    <source>
        <dbReference type="Proteomes" id="UP001327219"/>
    </source>
</evidence>
<keyword evidence="8 18" id="KW-0540">Nuclease</keyword>
<dbReference type="CDD" id="cd06131">
    <property type="entry name" value="DNA_pol_III_epsilon_Ecoli_like"/>
    <property type="match status" value="1"/>
</dbReference>
<dbReference type="InterPro" id="IPR036397">
    <property type="entry name" value="RNaseH_sf"/>
</dbReference>
<comment type="function">
    <text evidence="15 18">DNA polymerase III is a complex, multichain enzyme responsible for most of the replicative synthesis in bacteria. The epsilon subunit contain the editing function and is a proofreading 3'-5' exonuclease.</text>
</comment>
<protein>
    <recommendedName>
        <fullName evidence="4 18">DNA polymerase III subunit epsilon</fullName>
        <ecNumber evidence="3 18">2.7.7.7</ecNumber>
    </recommendedName>
</protein>
<evidence type="ECO:0000256" key="6">
    <source>
        <dbReference type="ARBA" id="ARBA00022695"/>
    </source>
</evidence>
<organism evidence="20 21">
    <name type="scientific">Candidatus Bandiella euplotis</name>
    <dbReference type="NCBI Taxonomy" id="1664265"/>
    <lineage>
        <taxon>Bacteria</taxon>
        <taxon>Pseudomonadati</taxon>
        <taxon>Pseudomonadota</taxon>
        <taxon>Alphaproteobacteria</taxon>
        <taxon>Rickettsiales</taxon>
        <taxon>Candidatus Midichloriaceae</taxon>
        <taxon>Candidatus Bandiella</taxon>
    </lineage>
</organism>
<reference evidence="20 21" key="1">
    <citation type="submission" date="2022-11" db="EMBL/GenBank/DDBJ databases">
        <title>Host association and intracellularity evolved multiple times independently in the Rickettsiales.</title>
        <authorList>
            <person name="Castelli M."/>
            <person name="Nardi T."/>
            <person name="Gammuto L."/>
            <person name="Bellinzona G."/>
            <person name="Sabaneyeva E."/>
            <person name="Potekhin A."/>
            <person name="Serra V."/>
            <person name="Petroni G."/>
            <person name="Sassera D."/>
        </authorList>
    </citation>
    <scope>NUCLEOTIDE SEQUENCE [LARGE SCALE GENOMIC DNA]</scope>
    <source>
        <strain evidence="20 21">NDG2</strain>
    </source>
</reference>
<keyword evidence="21" id="KW-1185">Reference proteome</keyword>
<dbReference type="PANTHER" id="PTHR30231">
    <property type="entry name" value="DNA POLYMERASE III SUBUNIT EPSILON"/>
    <property type="match status" value="1"/>
</dbReference>
<comment type="catalytic activity">
    <reaction evidence="17 18">
        <text>DNA(n) + a 2'-deoxyribonucleoside 5'-triphosphate = DNA(n+1) + diphosphate</text>
        <dbReference type="Rhea" id="RHEA:22508"/>
        <dbReference type="Rhea" id="RHEA-COMP:17339"/>
        <dbReference type="Rhea" id="RHEA-COMP:17340"/>
        <dbReference type="ChEBI" id="CHEBI:33019"/>
        <dbReference type="ChEBI" id="CHEBI:61560"/>
        <dbReference type="ChEBI" id="CHEBI:173112"/>
        <dbReference type="EC" id="2.7.7.7"/>
    </reaction>
</comment>
<dbReference type="RefSeq" id="WP_323732913.1">
    <property type="nucleotide sequence ID" value="NZ_CP110820.1"/>
</dbReference>
<keyword evidence="14 18" id="KW-0464">Manganese</keyword>
<dbReference type="PANTHER" id="PTHR30231:SF41">
    <property type="entry name" value="DNA POLYMERASE III SUBUNIT EPSILON"/>
    <property type="match status" value="1"/>
</dbReference>
<keyword evidence="13 18" id="KW-0239">DNA-directed DNA polymerase</keyword>
<evidence type="ECO:0000256" key="1">
    <source>
        <dbReference type="ARBA" id="ARBA00001936"/>
    </source>
</evidence>
<evidence type="ECO:0000256" key="13">
    <source>
        <dbReference type="ARBA" id="ARBA00022932"/>
    </source>
</evidence>
<comment type="cofactor">
    <cofactor evidence="1 18">
        <name>Mn(2+)</name>
        <dbReference type="ChEBI" id="CHEBI:29035"/>
    </cofactor>
</comment>
<accession>A0ABZ0UIJ6</accession>
<dbReference type="NCBIfam" id="TIGR00573">
    <property type="entry name" value="dnaq"/>
    <property type="match status" value="1"/>
</dbReference>
<dbReference type="NCBIfam" id="TIGR01406">
    <property type="entry name" value="dnaQ_proteo"/>
    <property type="match status" value="1"/>
</dbReference>
<evidence type="ECO:0000256" key="9">
    <source>
        <dbReference type="ARBA" id="ARBA00022723"/>
    </source>
</evidence>